<dbReference type="InterPro" id="IPR011741">
    <property type="entry name" value="Phg_2220_C"/>
</dbReference>
<gene>
    <name evidence="2" type="ORF">WFA24289_01837</name>
</gene>
<accession>A0ABM8Z843</accession>
<dbReference type="Pfam" id="PF09524">
    <property type="entry name" value="Phg_2220_C"/>
    <property type="match status" value="1"/>
</dbReference>
<evidence type="ECO:0000259" key="1">
    <source>
        <dbReference type="Pfam" id="PF09524"/>
    </source>
</evidence>
<dbReference type="EMBL" id="CAKKNS010000010">
    <property type="protein sequence ID" value="CAH0417495.1"/>
    <property type="molecule type" value="Genomic_DNA"/>
</dbReference>
<proteinExistence type="predicted"/>
<organism evidence="2 3">
    <name type="scientific">Periweissella fabaria</name>
    <dbReference type="NCBI Taxonomy" id="546157"/>
    <lineage>
        <taxon>Bacteria</taxon>
        <taxon>Bacillati</taxon>
        <taxon>Bacillota</taxon>
        <taxon>Bacilli</taxon>
        <taxon>Lactobacillales</taxon>
        <taxon>Lactobacillaceae</taxon>
        <taxon>Periweissella</taxon>
    </lineage>
</organism>
<comment type="caution">
    <text evidence="2">The sequence shown here is derived from an EMBL/GenBank/DDBJ whole genome shotgun (WGS) entry which is preliminary data.</text>
</comment>
<dbReference type="RefSeq" id="WP_230097517.1">
    <property type="nucleotide sequence ID" value="NZ_CAKKNS010000010.1"/>
</dbReference>
<dbReference type="Proteomes" id="UP000789707">
    <property type="component" value="Unassembled WGS sequence"/>
</dbReference>
<keyword evidence="3" id="KW-1185">Reference proteome</keyword>
<dbReference type="NCBIfam" id="TIGR02220">
    <property type="entry name" value="phg_TIGR02220"/>
    <property type="match status" value="1"/>
</dbReference>
<evidence type="ECO:0000313" key="3">
    <source>
        <dbReference type="Proteomes" id="UP000789707"/>
    </source>
</evidence>
<sequence>MVRVNKVEAVNYTVVSNRLAQDHTLSWKARGIFLYIYSQSDNWDFYETEVSKHATDGRDSLRTGLDELEKAGYLKRTRTRNDKGQLVSSVWEISSSPMSIKPTLNKPMLENPMLDKATVINNNSIITNNNKYQQNNNVLPSNTSFQKSVVEIVDYLNFKLNKLNGGGYKVTTKKTKDLIKARFNEGFTVDDFKKVINTKVEQWTGTEWATYLQPSTLFGNKFEGYLNQQPINPKKQERYYE</sequence>
<name>A0ABM8Z843_9LACO</name>
<reference evidence="2 3" key="1">
    <citation type="submission" date="2021-11" db="EMBL/GenBank/DDBJ databases">
        <authorList>
            <person name="Depoorter E."/>
        </authorList>
    </citation>
    <scope>NUCLEOTIDE SEQUENCE [LARGE SCALE GENOMIC DNA]</scope>
    <source>
        <strain evidence="2 3">LMG 24289</strain>
    </source>
</reference>
<feature type="domain" description="Phage conserved hypothetical protein C-terminal" evidence="1">
    <location>
        <begin position="160"/>
        <end position="227"/>
    </location>
</feature>
<protein>
    <recommendedName>
        <fullName evidence="1">Phage conserved hypothetical protein C-terminal domain-containing protein</fullName>
    </recommendedName>
</protein>
<evidence type="ECO:0000313" key="2">
    <source>
        <dbReference type="EMBL" id="CAH0417495.1"/>
    </source>
</evidence>